<dbReference type="Proteomes" id="UP000595426">
    <property type="component" value="Chromosome"/>
</dbReference>
<proteinExistence type="predicted"/>
<protein>
    <submittedName>
        <fullName evidence="1">Uncharacterized protein</fullName>
    </submittedName>
</protein>
<dbReference type="AlphaFoldDB" id="A0A7T7UWA9"/>
<accession>A0A7T7UWA9</accession>
<gene>
    <name evidence="1" type="ORF">I6H88_13150</name>
</gene>
<evidence type="ECO:0000313" key="2">
    <source>
        <dbReference type="Proteomes" id="UP000595426"/>
    </source>
</evidence>
<dbReference type="RefSeq" id="WP_078674622.1">
    <property type="nucleotide sequence ID" value="NZ_CBCSDR010000005.1"/>
</dbReference>
<sequence length="308" mass="36665">MKKLILFLLTLCFYMISAQKYILLDSLETKPKEYTLKTKELYGIDKKITIYNVFSSSNMIVLFTVLPQYEAKIYKMENTDYEKLANIIGTTKIEKQKKEDVNWEKVDYDKIKDKIRKIWNIESDMMSEWGWNITPEKKTFEYRVVKKIGEDYYAAKNCLTEVFSIESPKYPIITPYGTINITEPKVTIKEMLEVFKKQYPKDVFPLDIWEKSQPRGGDGVYTVRNYISREYKIKNDNAYQFWTLDSWWSMHGDNYHRGIDRFVYMPGKGIVGGSYDFYFRDPRGFRIADTVLWQNIINEKVMIAEELK</sequence>
<organism evidence="1 2">
    <name type="scientific">Elizabethkingia bruuniana</name>
    <dbReference type="NCBI Taxonomy" id="1756149"/>
    <lineage>
        <taxon>Bacteria</taxon>
        <taxon>Pseudomonadati</taxon>
        <taxon>Bacteroidota</taxon>
        <taxon>Flavobacteriia</taxon>
        <taxon>Flavobacteriales</taxon>
        <taxon>Weeksellaceae</taxon>
        <taxon>Elizabethkingia</taxon>
    </lineage>
</organism>
<keyword evidence="2" id="KW-1185">Reference proteome</keyword>
<dbReference type="OrthoDB" id="711261at2"/>
<name>A0A7T7UWA9_9FLAO</name>
<dbReference type="EMBL" id="CP067018">
    <property type="protein sequence ID" value="QQN57391.1"/>
    <property type="molecule type" value="Genomic_DNA"/>
</dbReference>
<reference evidence="1 2" key="1">
    <citation type="submission" date="2020-12" db="EMBL/GenBank/DDBJ databases">
        <title>FDA dAtabase for Regulatory Grade micrObial Sequences (FDA-ARGOS): Supporting development and validation of Infectious Disease Dx tests.</title>
        <authorList>
            <person name="Kerrigan L."/>
            <person name="Long C."/>
            <person name="Tallon L."/>
            <person name="Sadzewicz L."/>
            <person name="Zhao X."/>
            <person name="Boylan J."/>
            <person name="Ott S."/>
            <person name="Bowen H."/>
            <person name="Vavikolanu K."/>
            <person name="Mehta A."/>
            <person name="Aluvathingal J."/>
            <person name="Nadendla S."/>
            <person name="Yan Y."/>
            <person name="Sichtig H."/>
        </authorList>
    </citation>
    <scope>NUCLEOTIDE SEQUENCE [LARGE SCALE GENOMIC DNA]</scope>
    <source>
        <strain evidence="1 2">FDAARGOS_1031</strain>
    </source>
</reference>
<dbReference type="GeneID" id="93131704"/>
<evidence type="ECO:0000313" key="1">
    <source>
        <dbReference type="EMBL" id="QQN57391.1"/>
    </source>
</evidence>